<proteinExistence type="predicted"/>
<dbReference type="AlphaFoldDB" id="A0A382ILS8"/>
<feature type="non-terminal residue" evidence="6">
    <location>
        <position position="272"/>
    </location>
</feature>
<dbReference type="InterPro" id="IPR036661">
    <property type="entry name" value="Luciferase-like_sf"/>
</dbReference>
<gene>
    <name evidence="6" type="ORF">METZ01_LOCUS252687</name>
</gene>
<keyword evidence="3" id="KW-0560">Oxidoreductase</keyword>
<keyword evidence="4" id="KW-0503">Monooxygenase</keyword>
<evidence type="ECO:0000256" key="3">
    <source>
        <dbReference type="ARBA" id="ARBA00023002"/>
    </source>
</evidence>
<dbReference type="NCBIfam" id="TIGR03619">
    <property type="entry name" value="F420_Rv2161c"/>
    <property type="match status" value="1"/>
</dbReference>
<sequence>MKFGVAVTTSVTPAVTELDQKDYVERVSSVAESNGFDSIWVSDRTVYPADLSNRYPDQFGPGKNDPNTQNVLEALTTLAYVGGATKSIKLGTSVLVLPFRNPILNTKMISTLDVLSGGRLILGIGSGWMQEEFDAMGSNYNLRGKITDEHLDFFLNSCSNQVFSGSSQDVNRIKMRLFPQALQKPHPPIWIGGNSRASLLRTARFGDGWHAIRLTPEELKDQKIELGKLCHRTERDISEIVVSLRATVSIGQSLYDKSGERMPLTGSLDLVQ</sequence>
<dbReference type="PANTHER" id="PTHR42847">
    <property type="entry name" value="ALKANESULFONATE MONOOXYGENASE"/>
    <property type="match status" value="1"/>
</dbReference>
<evidence type="ECO:0000256" key="1">
    <source>
        <dbReference type="ARBA" id="ARBA00022630"/>
    </source>
</evidence>
<dbReference type="EMBL" id="UINC01067805">
    <property type="protein sequence ID" value="SVB99833.1"/>
    <property type="molecule type" value="Genomic_DNA"/>
</dbReference>
<evidence type="ECO:0000259" key="5">
    <source>
        <dbReference type="Pfam" id="PF00296"/>
    </source>
</evidence>
<name>A0A382ILS8_9ZZZZ</name>
<reference evidence="6" key="1">
    <citation type="submission" date="2018-05" db="EMBL/GenBank/DDBJ databases">
        <authorList>
            <person name="Lanie J.A."/>
            <person name="Ng W.-L."/>
            <person name="Kazmierczak K.M."/>
            <person name="Andrzejewski T.M."/>
            <person name="Davidsen T.M."/>
            <person name="Wayne K.J."/>
            <person name="Tettelin H."/>
            <person name="Glass J.I."/>
            <person name="Rusch D."/>
            <person name="Podicherti R."/>
            <person name="Tsui H.-C.T."/>
            <person name="Winkler M.E."/>
        </authorList>
    </citation>
    <scope>NUCLEOTIDE SEQUENCE</scope>
</reference>
<dbReference type="Gene3D" id="3.20.20.30">
    <property type="entry name" value="Luciferase-like domain"/>
    <property type="match status" value="1"/>
</dbReference>
<dbReference type="InterPro" id="IPR011251">
    <property type="entry name" value="Luciferase-like_dom"/>
</dbReference>
<evidence type="ECO:0000256" key="4">
    <source>
        <dbReference type="ARBA" id="ARBA00023033"/>
    </source>
</evidence>
<keyword evidence="2" id="KW-0288">FMN</keyword>
<dbReference type="GO" id="GO:0046306">
    <property type="term" value="P:alkanesulfonate catabolic process"/>
    <property type="evidence" value="ECO:0007669"/>
    <property type="project" value="TreeGrafter"/>
</dbReference>
<dbReference type="InterPro" id="IPR050172">
    <property type="entry name" value="SsuD_RutA_monooxygenase"/>
</dbReference>
<keyword evidence="1" id="KW-0285">Flavoprotein</keyword>
<dbReference type="SUPFAM" id="SSF51679">
    <property type="entry name" value="Bacterial luciferase-like"/>
    <property type="match status" value="1"/>
</dbReference>
<evidence type="ECO:0000313" key="6">
    <source>
        <dbReference type="EMBL" id="SVB99833.1"/>
    </source>
</evidence>
<dbReference type="Pfam" id="PF00296">
    <property type="entry name" value="Bac_luciferase"/>
    <property type="match status" value="1"/>
</dbReference>
<feature type="domain" description="Luciferase-like" evidence="5">
    <location>
        <begin position="1"/>
        <end position="252"/>
    </location>
</feature>
<organism evidence="6">
    <name type="scientific">marine metagenome</name>
    <dbReference type="NCBI Taxonomy" id="408172"/>
    <lineage>
        <taxon>unclassified sequences</taxon>
        <taxon>metagenomes</taxon>
        <taxon>ecological metagenomes</taxon>
    </lineage>
</organism>
<dbReference type="GO" id="GO:0008726">
    <property type="term" value="F:alkanesulfonate monooxygenase activity"/>
    <property type="evidence" value="ECO:0007669"/>
    <property type="project" value="TreeGrafter"/>
</dbReference>
<accession>A0A382ILS8</accession>
<dbReference type="InterPro" id="IPR019921">
    <property type="entry name" value="Lucif-like_OxRdtase_Rv2161c"/>
</dbReference>
<protein>
    <recommendedName>
        <fullName evidence="5">Luciferase-like domain-containing protein</fullName>
    </recommendedName>
</protein>
<dbReference type="PANTHER" id="PTHR42847:SF4">
    <property type="entry name" value="ALKANESULFONATE MONOOXYGENASE-RELATED"/>
    <property type="match status" value="1"/>
</dbReference>
<evidence type="ECO:0000256" key="2">
    <source>
        <dbReference type="ARBA" id="ARBA00022643"/>
    </source>
</evidence>